<dbReference type="GO" id="GO:0042597">
    <property type="term" value="C:periplasmic space"/>
    <property type="evidence" value="ECO:0007669"/>
    <property type="project" value="UniProtKB-ARBA"/>
</dbReference>
<dbReference type="Proteomes" id="UP000318578">
    <property type="component" value="Unassembled WGS sequence"/>
</dbReference>
<dbReference type="Gene3D" id="3.10.105.10">
    <property type="entry name" value="Dipeptide-binding Protein, Domain 3"/>
    <property type="match status" value="1"/>
</dbReference>
<feature type="domain" description="Solute-binding protein family 5" evidence="2">
    <location>
        <begin position="185"/>
        <end position="501"/>
    </location>
</feature>
<dbReference type="InterPro" id="IPR039424">
    <property type="entry name" value="SBP_5"/>
</dbReference>
<dbReference type="CDD" id="cd00995">
    <property type="entry name" value="PBP2_NikA_DppA_OppA_like"/>
    <property type="match status" value="1"/>
</dbReference>
<dbReference type="PANTHER" id="PTHR30290:SF38">
    <property type="entry name" value="D,D-DIPEPTIDE-BINDING PERIPLASMIC PROTEIN DDPA-RELATED"/>
    <property type="match status" value="1"/>
</dbReference>
<name>A0A558AN50_9PSEU</name>
<evidence type="ECO:0000313" key="4">
    <source>
        <dbReference type="Proteomes" id="UP000318578"/>
    </source>
</evidence>
<accession>A0A558AN50</accession>
<organism evidence="3 4">
    <name type="scientific">Amycolatopsis acidiphila</name>
    <dbReference type="NCBI Taxonomy" id="715473"/>
    <lineage>
        <taxon>Bacteria</taxon>
        <taxon>Bacillati</taxon>
        <taxon>Actinomycetota</taxon>
        <taxon>Actinomycetes</taxon>
        <taxon>Pseudonocardiales</taxon>
        <taxon>Pseudonocardiaceae</taxon>
        <taxon>Amycolatopsis</taxon>
    </lineage>
</organism>
<sequence>MKAADAVEFKWSRLEAPADRARPVGDAQPVTRYQLASGLVCEPHAGVASPERLSHLVELRDCARCESATDHTLGASTMGPESHNRWTAADRVQWRLDRRSLLRVGAMAGAGLALGATGLTACGTGAGPSGGAAARPPAKPTGVLRVAALEPDNLDPALSSGSGIVLIGNNVYEALLRFRGDSADVEGALAESVQSSADAREWTFRLKKGITFHDGSPLTSSAVRSSYEYFARQKGPFTALIPTGAVYDDSDPDVFRVVLKNPFPDMQRNATFISIISPKLLAAGPGAVAKTPVGTGPFKFVSYTAAQSLLFEANTNYRGPGPYLERIEMPIIPDPVARVAALRSGGVDLITKVAPTDAASLRGNRSLSVQDSALWSAVQLIFFLGSAPANNLQIRQAIAHSIDKDAIVRSILGGSGQPANSFVPPGVYGYATPRTQYAYDVQKAKDLVAESGLSGPVELGVIWAPELGPNIDRVAQAVSAMAQKVGIDLRVQQKSVSAIAKEINSSTKEDQAVCGSLQWLNGGPFHFTTNYLKTVSGFSALDDLNGQLVTTPDGPRRLEILATMQELVAEQVPAVPLYVQSNIIALKNSVRGFVSPKSGYLRLGEVYNAA</sequence>
<evidence type="ECO:0000313" key="3">
    <source>
        <dbReference type="EMBL" id="TVT25661.1"/>
    </source>
</evidence>
<dbReference type="GO" id="GO:0043190">
    <property type="term" value="C:ATP-binding cassette (ABC) transporter complex"/>
    <property type="evidence" value="ECO:0007669"/>
    <property type="project" value="InterPro"/>
</dbReference>
<reference evidence="3 4" key="1">
    <citation type="submission" date="2019-07" db="EMBL/GenBank/DDBJ databases">
        <title>New species of Amycolatopsis and Streptomyces.</title>
        <authorList>
            <person name="Duangmal K."/>
            <person name="Teo W.F.A."/>
            <person name="Lipun K."/>
        </authorList>
    </citation>
    <scope>NUCLEOTIDE SEQUENCE [LARGE SCALE GENOMIC DNA]</scope>
    <source>
        <strain evidence="3 4">JCM 30562</strain>
    </source>
</reference>
<keyword evidence="1" id="KW-0732">Signal</keyword>
<dbReference type="OrthoDB" id="9796817at2"/>
<dbReference type="Gene3D" id="3.90.76.10">
    <property type="entry name" value="Dipeptide-binding Protein, Domain 1"/>
    <property type="match status" value="1"/>
</dbReference>
<dbReference type="InterPro" id="IPR000914">
    <property type="entry name" value="SBP_5_dom"/>
</dbReference>
<dbReference type="GO" id="GO:0015833">
    <property type="term" value="P:peptide transport"/>
    <property type="evidence" value="ECO:0007669"/>
    <property type="project" value="TreeGrafter"/>
</dbReference>
<dbReference type="PANTHER" id="PTHR30290">
    <property type="entry name" value="PERIPLASMIC BINDING COMPONENT OF ABC TRANSPORTER"/>
    <property type="match status" value="1"/>
</dbReference>
<dbReference type="EMBL" id="VJZA01000002">
    <property type="protein sequence ID" value="TVT25661.1"/>
    <property type="molecule type" value="Genomic_DNA"/>
</dbReference>
<gene>
    <name evidence="3" type="ORF">FNH06_02355</name>
</gene>
<dbReference type="GO" id="GO:1904680">
    <property type="term" value="F:peptide transmembrane transporter activity"/>
    <property type="evidence" value="ECO:0007669"/>
    <property type="project" value="TreeGrafter"/>
</dbReference>
<keyword evidence="4" id="KW-1185">Reference proteome</keyword>
<dbReference type="Pfam" id="PF00496">
    <property type="entry name" value="SBP_bac_5"/>
    <property type="match status" value="1"/>
</dbReference>
<dbReference type="PIRSF" id="PIRSF002741">
    <property type="entry name" value="MppA"/>
    <property type="match status" value="1"/>
</dbReference>
<dbReference type="Gene3D" id="3.40.190.10">
    <property type="entry name" value="Periplasmic binding protein-like II"/>
    <property type="match status" value="1"/>
</dbReference>
<dbReference type="SUPFAM" id="SSF53850">
    <property type="entry name" value="Periplasmic binding protein-like II"/>
    <property type="match status" value="1"/>
</dbReference>
<dbReference type="InterPro" id="IPR030678">
    <property type="entry name" value="Peptide/Ni-bd"/>
</dbReference>
<protein>
    <submittedName>
        <fullName evidence="3">ABC transporter substrate-binding protein</fullName>
    </submittedName>
</protein>
<comment type="caution">
    <text evidence="3">The sequence shown here is derived from an EMBL/GenBank/DDBJ whole genome shotgun (WGS) entry which is preliminary data.</text>
</comment>
<evidence type="ECO:0000256" key="1">
    <source>
        <dbReference type="ARBA" id="ARBA00022729"/>
    </source>
</evidence>
<evidence type="ECO:0000259" key="2">
    <source>
        <dbReference type="Pfam" id="PF00496"/>
    </source>
</evidence>
<proteinExistence type="predicted"/>
<dbReference type="AlphaFoldDB" id="A0A558AN50"/>